<dbReference type="AlphaFoldDB" id="W4M2L8"/>
<gene>
    <name evidence="1" type="ORF">ETSY2_32075</name>
</gene>
<dbReference type="EMBL" id="AZHX01001366">
    <property type="protein sequence ID" value="ETX03872.1"/>
    <property type="molecule type" value="Genomic_DNA"/>
</dbReference>
<proteinExistence type="predicted"/>
<evidence type="ECO:0000313" key="1">
    <source>
        <dbReference type="EMBL" id="ETX03872.1"/>
    </source>
</evidence>
<organism evidence="1 2">
    <name type="scientific">Candidatus Entotheonella gemina</name>
    <dbReference type="NCBI Taxonomy" id="1429439"/>
    <lineage>
        <taxon>Bacteria</taxon>
        <taxon>Pseudomonadati</taxon>
        <taxon>Nitrospinota/Tectimicrobiota group</taxon>
        <taxon>Candidatus Tectimicrobiota</taxon>
        <taxon>Candidatus Entotheonellia</taxon>
        <taxon>Candidatus Entotheonellales</taxon>
        <taxon>Candidatus Entotheonellaceae</taxon>
        <taxon>Candidatus Entotheonella</taxon>
    </lineage>
</organism>
<evidence type="ECO:0000313" key="2">
    <source>
        <dbReference type="Proteomes" id="UP000019140"/>
    </source>
</evidence>
<name>W4M2L8_9BACT</name>
<protein>
    <submittedName>
        <fullName evidence="1">Uncharacterized protein</fullName>
    </submittedName>
</protein>
<dbReference type="HOGENOM" id="CLU_2599480_0_0_7"/>
<keyword evidence="2" id="KW-1185">Reference proteome</keyword>
<dbReference type="Proteomes" id="UP000019140">
    <property type="component" value="Unassembled WGS sequence"/>
</dbReference>
<sequence length="79" mass="8868">MIFAFVSCWCQTMACQVTMAKKLKWLSTFQTDDVIDLNRLLPAEFMHRLPHVKFLYCCTAKSGRLSPSLMAALAPAVIG</sequence>
<accession>W4M2L8</accession>
<comment type="caution">
    <text evidence="1">The sequence shown here is derived from an EMBL/GenBank/DDBJ whole genome shotgun (WGS) entry which is preliminary data.</text>
</comment>
<reference evidence="1 2" key="1">
    <citation type="journal article" date="2014" name="Nature">
        <title>An environmental bacterial taxon with a large and distinct metabolic repertoire.</title>
        <authorList>
            <person name="Wilson M.C."/>
            <person name="Mori T."/>
            <person name="Ruckert C."/>
            <person name="Uria A.R."/>
            <person name="Helf M.J."/>
            <person name="Takada K."/>
            <person name="Gernert C."/>
            <person name="Steffens U.A."/>
            <person name="Heycke N."/>
            <person name="Schmitt S."/>
            <person name="Rinke C."/>
            <person name="Helfrich E.J."/>
            <person name="Brachmann A.O."/>
            <person name="Gurgui C."/>
            <person name="Wakimoto T."/>
            <person name="Kracht M."/>
            <person name="Crusemann M."/>
            <person name="Hentschel U."/>
            <person name="Abe I."/>
            <person name="Matsunaga S."/>
            <person name="Kalinowski J."/>
            <person name="Takeyama H."/>
            <person name="Piel J."/>
        </authorList>
    </citation>
    <scope>NUCLEOTIDE SEQUENCE [LARGE SCALE GENOMIC DNA]</scope>
    <source>
        <strain evidence="2">TSY2</strain>
    </source>
</reference>